<feature type="signal peptide" evidence="2">
    <location>
        <begin position="1"/>
        <end position="29"/>
    </location>
</feature>
<organism evidence="3 4">
    <name type="scientific">Methylorubrum populi</name>
    <dbReference type="NCBI Taxonomy" id="223967"/>
    <lineage>
        <taxon>Bacteria</taxon>
        <taxon>Pseudomonadati</taxon>
        <taxon>Pseudomonadota</taxon>
        <taxon>Alphaproteobacteria</taxon>
        <taxon>Hyphomicrobiales</taxon>
        <taxon>Methylobacteriaceae</taxon>
        <taxon>Methylorubrum</taxon>
    </lineage>
</organism>
<name>A0A160PJ24_9HYPH</name>
<reference evidence="3 4" key="1">
    <citation type="journal article" date="2016" name="Genome Announc.">
        <title>Complete Genome Sequence of Methylobacterium populi P-1M, Isolated from Pink-Pigmented Household Biofilm.</title>
        <authorList>
            <person name="Morohoshi T."/>
            <person name="Ikeda T."/>
        </authorList>
    </citation>
    <scope>NUCLEOTIDE SEQUENCE [LARGE SCALE GENOMIC DNA]</scope>
    <source>
        <strain evidence="3 4">P-1M</strain>
    </source>
</reference>
<feature type="chain" id="PRO_5007818861" evidence="2">
    <location>
        <begin position="30"/>
        <end position="145"/>
    </location>
</feature>
<accession>A0A160PJ24</accession>
<proteinExistence type="predicted"/>
<evidence type="ECO:0000256" key="1">
    <source>
        <dbReference type="SAM" id="MobiDB-lite"/>
    </source>
</evidence>
<dbReference type="EMBL" id="AP014809">
    <property type="protein sequence ID" value="BAU91730.1"/>
    <property type="molecule type" value="Genomic_DNA"/>
</dbReference>
<dbReference type="AlphaFoldDB" id="A0A160PJ24"/>
<evidence type="ECO:0000313" key="4">
    <source>
        <dbReference type="Proteomes" id="UP000218288"/>
    </source>
</evidence>
<evidence type="ECO:0000313" key="3">
    <source>
        <dbReference type="EMBL" id="BAU91730.1"/>
    </source>
</evidence>
<gene>
    <name evidence="3" type="ORF">MPPM_3125</name>
</gene>
<keyword evidence="2" id="KW-0732">Signal</keyword>
<sequence length="145" mass="14337">MTSARPIALWLVAAIVAIAASLIPCGAQAHGDHRPAPRAQAVPAAAPDIMTTGDLVAAARFSIFLTAVPKGSVSEAGPVTRASLDCSAGGACGHPPSSCCAAALVPSPLPGLPPLAARDRARAGDAPLLSGIVPDTQVEPPRRGA</sequence>
<evidence type="ECO:0000256" key="2">
    <source>
        <dbReference type="SAM" id="SignalP"/>
    </source>
</evidence>
<dbReference type="Proteomes" id="UP000218288">
    <property type="component" value="Chromosome"/>
</dbReference>
<protein>
    <submittedName>
        <fullName evidence="3">Uncharacterized protein</fullName>
    </submittedName>
</protein>
<feature type="region of interest" description="Disordered" evidence="1">
    <location>
        <begin position="123"/>
        <end position="145"/>
    </location>
</feature>